<dbReference type="InterPro" id="IPR025443">
    <property type="entry name" value="DUF4307"/>
</dbReference>
<dbReference type="Proteomes" id="UP000195652">
    <property type="component" value="Chromosome"/>
</dbReference>
<feature type="region of interest" description="Disordered" evidence="1">
    <location>
        <begin position="1"/>
        <end position="28"/>
    </location>
</feature>
<keyword evidence="2" id="KW-1133">Transmembrane helix</keyword>
<reference evidence="3 4" key="1">
    <citation type="journal article" date="2014" name="BMC Vet. Res.">
        <title>First report of Corynebacterium pseudotuberculosis from caseous lymphadenitis lesions in Black Alentejano pig (Sus scrofa domesticus).</title>
        <authorList>
            <person name="Oliveira M."/>
            <person name="Barroco C."/>
            <person name="Mottola C."/>
            <person name="Santos R."/>
            <person name="Lemsaddek A."/>
            <person name="Tavares L."/>
            <person name="Semedo-Lemsaddek T."/>
        </authorList>
    </citation>
    <scope>NUCLEOTIDE SEQUENCE [LARGE SCALE GENOMIC DNA]</scope>
    <source>
        <strain evidence="3 4">PO100/5</strain>
    </source>
</reference>
<organism evidence="3 4">
    <name type="scientific">Corynebacterium silvaticum</name>
    <dbReference type="NCBI Taxonomy" id="2320431"/>
    <lineage>
        <taxon>Bacteria</taxon>
        <taxon>Bacillati</taxon>
        <taxon>Actinomycetota</taxon>
        <taxon>Actinomycetes</taxon>
        <taxon>Mycobacteriales</taxon>
        <taxon>Corynebacteriaceae</taxon>
        <taxon>Corynebacterium</taxon>
    </lineage>
</organism>
<protein>
    <submittedName>
        <fullName evidence="3">DUF4307 domain-containing protein</fullName>
    </submittedName>
</protein>
<reference evidence="3 4" key="4">
    <citation type="journal article" date="2020" name="PLoS ONE">
        <title>Taxonomic classification of strain PO100/5 shows a broader geographic distribution and genetic markers of the recently described Corynebacterium silvaticum.</title>
        <authorList>
            <person name="Viana M.V.C."/>
            <person name="Profeta R."/>
            <person name="da Silva A.L."/>
            <person name="Hurtado R."/>
            <person name="Cerqueira J.C."/>
            <person name="Ribeiro B.F.S."/>
            <person name="Almeida M.O."/>
            <person name="Morais-Rodrigues F."/>
            <person name="Soares S.C."/>
            <person name="Oliveira M."/>
            <person name="Tavares L."/>
            <person name="Figueiredo H."/>
            <person name="Wattam A.R."/>
            <person name="Barh D."/>
            <person name="Ghosh P."/>
            <person name="Silva A."/>
            <person name="Azevedo V."/>
        </authorList>
    </citation>
    <scope>NUCLEOTIDE SEQUENCE [LARGE SCALE GENOMIC DNA]</scope>
    <source>
        <strain evidence="3 4">PO100/5</strain>
    </source>
</reference>
<feature type="compositionally biased region" description="Low complexity" evidence="1">
    <location>
        <begin position="1"/>
        <end position="12"/>
    </location>
</feature>
<dbReference type="RefSeq" id="WP_087453695.1">
    <property type="nucleotide sequence ID" value="NZ_CP021417.2"/>
</dbReference>
<keyword evidence="2" id="KW-0472">Membrane</keyword>
<sequence length="153" mass="16626">MAPQESSSSSKSTTARTRYSGPHKPQKTSTLSGKLLVVLILVIAAAIAVALIKFVQKNRQTKISGQIANVMQVDDNNFALTVDVTRDDTSVDHYCIVTALDYEMAEVGRREFFLPSGGDKTQRIDVPIKTSKGAVSGNLYGCSSSIPFYLHRS</sequence>
<accession>A0A7Y4P885</accession>
<dbReference type="AlphaFoldDB" id="A0A7Y4P885"/>
<reference evidence="3 4" key="3">
    <citation type="journal article" date="2020" name="Int. J. Syst. Evol. Microbiol.">
        <title>Corynebacterium silvaticum sp. nov., a unique group of NTTB corynebacteria in wild boar and roe deer.</title>
        <authorList>
            <person name="Dangel A."/>
            <person name="Berger A."/>
            <person name="Rau J."/>
            <person name="Eisenberg T."/>
            <person name="Kampfer P."/>
            <person name="Margos G."/>
            <person name="Contzen M."/>
            <person name="Busse H.J."/>
            <person name="Konrad R."/>
            <person name="Peters M."/>
            <person name="Sting R."/>
            <person name="Sing A."/>
        </authorList>
    </citation>
    <scope>NUCLEOTIDE SEQUENCE [LARGE SCALE GENOMIC DNA]</scope>
    <source>
        <strain evidence="3 4">PO100/5</strain>
    </source>
</reference>
<gene>
    <name evidence="3" type="ORF">CBE74_04425</name>
</gene>
<evidence type="ECO:0000256" key="1">
    <source>
        <dbReference type="SAM" id="MobiDB-lite"/>
    </source>
</evidence>
<feature type="transmembrane region" description="Helical" evidence="2">
    <location>
        <begin position="35"/>
        <end position="55"/>
    </location>
</feature>
<dbReference type="GeneID" id="75007507"/>
<keyword evidence="2" id="KW-0812">Transmembrane</keyword>
<name>A0A7Y4P885_9CORY</name>
<evidence type="ECO:0000313" key="4">
    <source>
        <dbReference type="Proteomes" id="UP000195652"/>
    </source>
</evidence>
<evidence type="ECO:0000256" key="2">
    <source>
        <dbReference type="SAM" id="Phobius"/>
    </source>
</evidence>
<reference evidence="3 4" key="2">
    <citation type="journal article" date="2020" name="Antonie Van Leeuwenhoek">
        <title>Phylogenomic characterisation of a novel corynebacterial species pathogenic to animals.</title>
        <authorList>
            <person name="Moller J."/>
            <person name="Musella L."/>
            <person name="Melnikov V."/>
            <person name="Geissdorfer W."/>
            <person name="Burkovski A."/>
            <person name="Sangal V."/>
        </authorList>
    </citation>
    <scope>NUCLEOTIDE SEQUENCE [LARGE SCALE GENOMIC DNA]</scope>
    <source>
        <strain evidence="3 4">PO100/5</strain>
    </source>
</reference>
<dbReference type="KEGG" id="csil:CBE74_04425"/>
<dbReference type="EMBL" id="CP021417">
    <property type="protein sequence ID" value="ARU45865.1"/>
    <property type="molecule type" value="Genomic_DNA"/>
</dbReference>
<proteinExistence type="predicted"/>
<evidence type="ECO:0000313" key="3">
    <source>
        <dbReference type="EMBL" id="ARU45865.1"/>
    </source>
</evidence>
<dbReference type="Pfam" id="PF14155">
    <property type="entry name" value="DUF4307"/>
    <property type="match status" value="1"/>
</dbReference>
<keyword evidence="4" id="KW-1185">Reference proteome</keyword>